<evidence type="ECO:0000259" key="3">
    <source>
        <dbReference type="Pfam" id="PF09972"/>
    </source>
</evidence>
<comment type="caution">
    <text evidence="5">The sequence shown here is derived from an EMBL/GenBank/DDBJ whole genome shotgun (WGS) entry which is preliminary data.</text>
</comment>
<sequence>MRFSRIASHLFALVAVLFLTGAGVAEERILQFHSDMEVRTDGQLLVTERITVRAEGNQIRRGIFRDIPLRARDANGWIYEVGFELLDVEQDGQRASYFTEDSASGVRIYIGRSNVFLDPGKYTYTIQYLMDRQVRFFGDYDEIYWNVTGNEWAFPIDQASARVTLPEGAEVIQYQAYTGVFGADGSNYEAEVDQATGQVVFQTIRPLQANEGMTVAVGFQKGIVAEPAGTEKLLMWLQDQRVFAIGASGVLVLSIYYVFTWWRVGRDPAKGVIFPRFKAPDDISPALANYITNRGIEGGRWTALTAACLNLAIKGRLQLNQDGKTMVLELPDMVSSHQRGELPKGEAVVEDYLHGRGAPLPLDKENGKSVSALGDKFVGAISKEYRGVYFRRNGLYLLPGLAISILTIVLLIRFGNLSEPQFVQAFLFGFFTIFAIAISFGLSILVQSLLEGLSGSRLPALGYWLVFAVILGSLIYLVSLLVSFMLGSPHEIPLLPVFVLSIVAMFFVYASVIDVPTAHGRQVMDAIDGLKLYLSVAEKDRLNMSDAPDMSVLHFENLLPYAVSLGVEKPWATHFETWLSSAVTPQASQGYQPSWYRGPDFDSRNISRSIGTTASAMAGSFQSSLPVSSSSSSGSSGGGSSGGGGGGGGGGGW</sequence>
<dbReference type="Pfam" id="PF20990">
    <property type="entry name" value="DUF2207_C"/>
    <property type="match status" value="2"/>
</dbReference>
<keyword evidence="2" id="KW-0812">Transmembrane</keyword>
<proteinExistence type="predicted"/>
<dbReference type="AlphaFoldDB" id="A0A562T1U9"/>
<dbReference type="Pfam" id="PF09972">
    <property type="entry name" value="DUF2207"/>
    <property type="match status" value="1"/>
</dbReference>
<evidence type="ECO:0000256" key="2">
    <source>
        <dbReference type="SAM" id="Phobius"/>
    </source>
</evidence>
<dbReference type="EMBL" id="VLLF01000004">
    <property type="protein sequence ID" value="TWI87677.1"/>
    <property type="molecule type" value="Genomic_DNA"/>
</dbReference>
<evidence type="ECO:0000313" key="6">
    <source>
        <dbReference type="Proteomes" id="UP000320593"/>
    </source>
</evidence>
<evidence type="ECO:0000256" key="1">
    <source>
        <dbReference type="SAM" id="MobiDB-lite"/>
    </source>
</evidence>
<feature type="region of interest" description="Disordered" evidence="1">
    <location>
        <begin position="622"/>
        <end position="653"/>
    </location>
</feature>
<keyword evidence="6" id="KW-1185">Reference proteome</keyword>
<reference evidence="5 6" key="1">
    <citation type="submission" date="2019-07" db="EMBL/GenBank/DDBJ databases">
        <title>Genomic Encyclopedia of Archaeal and Bacterial Type Strains, Phase II (KMG-II): from individual species to whole genera.</title>
        <authorList>
            <person name="Goeker M."/>
        </authorList>
    </citation>
    <scope>NUCLEOTIDE SEQUENCE [LARGE SCALE GENOMIC DNA]</scope>
    <source>
        <strain evidence="5 6">ATCC BAA-252</strain>
    </source>
</reference>
<feature type="domain" description="DUF2207" evidence="3">
    <location>
        <begin position="28"/>
        <end position="219"/>
    </location>
</feature>
<protein>
    <submittedName>
        <fullName evidence="5">Putative membrane protein DUF2207</fullName>
    </submittedName>
</protein>
<organism evidence="5 6">
    <name type="scientific">Roseibium hamelinense</name>
    <dbReference type="NCBI Taxonomy" id="150831"/>
    <lineage>
        <taxon>Bacteria</taxon>
        <taxon>Pseudomonadati</taxon>
        <taxon>Pseudomonadota</taxon>
        <taxon>Alphaproteobacteria</taxon>
        <taxon>Hyphomicrobiales</taxon>
        <taxon>Stappiaceae</taxon>
        <taxon>Roseibium</taxon>
    </lineage>
</organism>
<feature type="domain" description="Predicted membrane protein YciQ-like C-terminal" evidence="4">
    <location>
        <begin position="460"/>
        <end position="575"/>
    </location>
</feature>
<feature type="domain" description="Predicted membrane protein YciQ-like C-terminal" evidence="4">
    <location>
        <begin position="276"/>
        <end position="447"/>
    </location>
</feature>
<dbReference type="InterPro" id="IPR018702">
    <property type="entry name" value="DUF2207"/>
</dbReference>
<keyword evidence="2" id="KW-0472">Membrane</keyword>
<gene>
    <name evidence="5" type="ORF">JM93_02246</name>
</gene>
<dbReference type="RefSeq" id="WP_145343200.1">
    <property type="nucleotide sequence ID" value="NZ_VLLF01000004.1"/>
</dbReference>
<dbReference type="InterPro" id="IPR048389">
    <property type="entry name" value="YciQ-like_C"/>
</dbReference>
<dbReference type="OrthoDB" id="9767603at2"/>
<feature type="transmembrane region" description="Helical" evidence="2">
    <location>
        <begin position="426"/>
        <end position="450"/>
    </location>
</feature>
<feature type="transmembrane region" description="Helical" evidence="2">
    <location>
        <begin position="395"/>
        <end position="414"/>
    </location>
</feature>
<accession>A0A562T1U9</accession>
<name>A0A562T1U9_9HYPH</name>
<keyword evidence="2" id="KW-1133">Transmembrane helix</keyword>
<feature type="transmembrane region" description="Helical" evidence="2">
    <location>
        <begin position="242"/>
        <end position="262"/>
    </location>
</feature>
<feature type="transmembrane region" description="Helical" evidence="2">
    <location>
        <begin position="492"/>
        <end position="512"/>
    </location>
</feature>
<evidence type="ECO:0000313" key="5">
    <source>
        <dbReference type="EMBL" id="TWI87677.1"/>
    </source>
</evidence>
<feature type="transmembrane region" description="Helical" evidence="2">
    <location>
        <begin position="462"/>
        <end position="486"/>
    </location>
</feature>
<dbReference type="Proteomes" id="UP000320593">
    <property type="component" value="Unassembled WGS sequence"/>
</dbReference>
<feature type="compositionally biased region" description="Gly residues" evidence="1">
    <location>
        <begin position="635"/>
        <end position="653"/>
    </location>
</feature>
<evidence type="ECO:0000259" key="4">
    <source>
        <dbReference type="Pfam" id="PF20990"/>
    </source>
</evidence>